<evidence type="ECO:0000256" key="5">
    <source>
        <dbReference type="ARBA" id="ARBA00022741"/>
    </source>
</evidence>
<dbReference type="Gene3D" id="3.30.230.10">
    <property type="match status" value="1"/>
</dbReference>
<dbReference type="InterPro" id="IPR013750">
    <property type="entry name" value="GHMP_kinase_C_dom"/>
</dbReference>
<sequence>MISSGEPLGSPAPWPAPAKLNLCLHIIGRRADGYHLLQTAFQFIDLADELRFFQRPAGVIDRLGGLHDVPAEKDLVVRAARLLATHTSTDTGVAIEVVKNIPAQAGLGGGSSDAATTLVALNRLWRTGLDVDSLARLGLQLGADVPVFVRGHAAWAEGVGEVLTPIDPPENSYLVLKPQAAVSTAEIFQAAELTRNSPVTTIRAFLAGGGRNDCTSTVRGRYPEVAEALDWLGEFGSARLTGTGACVFAAISSPPIMRAALERLPMRWSGYVVKSLNESPLLARLAAEPA</sequence>
<comment type="pathway">
    <text evidence="10">Isoprenoid biosynthesis; isopentenyl diphosphate biosynthesis via DXP pathway; isopentenyl diphosphate from 1-deoxy-D-xylulose 5-phosphate: step 3/6.</text>
</comment>
<dbReference type="SUPFAM" id="SSF54211">
    <property type="entry name" value="Ribosomal protein S5 domain 2-like"/>
    <property type="match status" value="1"/>
</dbReference>
<keyword evidence="14" id="KW-1185">Reference proteome</keyword>
<dbReference type="InterPro" id="IPR004424">
    <property type="entry name" value="IspE"/>
</dbReference>
<dbReference type="Pfam" id="PF08544">
    <property type="entry name" value="GHMP_kinases_C"/>
    <property type="match status" value="1"/>
</dbReference>
<organism evidence="13 14">
    <name type="scientific">Povalibacter uvarum</name>
    <dbReference type="NCBI Taxonomy" id="732238"/>
    <lineage>
        <taxon>Bacteria</taxon>
        <taxon>Pseudomonadati</taxon>
        <taxon>Pseudomonadota</taxon>
        <taxon>Gammaproteobacteria</taxon>
        <taxon>Steroidobacterales</taxon>
        <taxon>Steroidobacteraceae</taxon>
        <taxon>Povalibacter</taxon>
    </lineage>
</organism>
<dbReference type="GO" id="GO:0050515">
    <property type="term" value="F:4-(cytidine 5'-diphospho)-2-C-methyl-D-erythritol kinase activity"/>
    <property type="evidence" value="ECO:0007669"/>
    <property type="project" value="UniProtKB-UniRule"/>
</dbReference>
<feature type="domain" description="GHMP kinase C-terminal" evidence="12">
    <location>
        <begin position="212"/>
        <end position="262"/>
    </location>
</feature>
<dbReference type="InterPro" id="IPR006204">
    <property type="entry name" value="GHMP_kinase_N_dom"/>
</dbReference>
<comment type="function">
    <text evidence="10">Catalyzes the phosphorylation of the position 2 hydroxy group of 4-diphosphocytidyl-2C-methyl-D-erythritol.</text>
</comment>
<accession>A0A841HVM2</accession>
<evidence type="ECO:0000256" key="4">
    <source>
        <dbReference type="ARBA" id="ARBA00022679"/>
    </source>
</evidence>
<keyword evidence="7 10" id="KW-0067">ATP-binding</keyword>
<evidence type="ECO:0000256" key="2">
    <source>
        <dbReference type="ARBA" id="ARBA00012052"/>
    </source>
</evidence>
<dbReference type="PANTHER" id="PTHR43527">
    <property type="entry name" value="4-DIPHOSPHOCYTIDYL-2-C-METHYL-D-ERYTHRITOL KINASE, CHLOROPLASTIC"/>
    <property type="match status" value="1"/>
</dbReference>
<dbReference type="InterPro" id="IPR020568">
    <property type="entry name" value="Ribosomal_Su5_D2-typ_SF"/>
</dbReference>
<feature type="binding site" evidence="10">
    <location>
        <begin position="102"/>
        <end position="112"/>
    </location>
    <ligand>
        <name>ATP</name>
        <dbReference type="ChEBI" id="CHEBI:30616"/>
    </ligand>
</feature>
<dbReference type="UniPathway" id="UPA00056">
    <property type="reaction ID" value="UER00094"/>
</dbReference>
<dbReference type="InterPro" id="IPR036554">
    <property type="entry name" value="GHMP_kinase_C_sf"/>
</dbReference>
<evidence type="ECO:0000256" key="7">
    <source>
        <dbReference type="ARBA" id="ARBA00022840"/>
    </source>
</evidence>
<feature type="active site" evidence="10">
    <location>
        <position position="19"/>
    </location>
</feature>
<protein>
    <recommendedName>
        <fullName evidence="3 10">4-diphosphocytidyl-2-C-methyl-D-erythritol kinase</fullName>
        <shortName evidence="10">CMK</shortName>
        <ecNumber evidence="2 10">2.7.1.148</ecNumber>
    </recommendedName>
    <alternativeName>
        <fullName evidence="9 10">4-(cytidine-5'-diphospho)-2-C-methyl-D-erythritol kinase</fullName>
    </alternativeName>
</protein>
<evidence type="ECO:0000313" key="14">
    <source>
        <dbReference type="Proteomes" id="UP000588068"/>
    </source>
</evidence>
<keyword evidence="5 10" id="KW-0547">Nucleotide-binding</keyword>
<evidence type="ECO:0000256" key="9">
    <source>
        <dbReference type="ARBA" id="ARBA00032554"/>
    </source>
</evidence>
<dbReference type="PIRSF" id="PIRSF010376">
    <property type="entry name" value="IspE"/>
    <property type="match status" value="1"/>
</dbReference>
<comment type="catalytic activity">
    <reaction evidence="10">
        <text>4-CDP-2-C-methyl-D-erythritol + ATP = 4-CDP-2-C-methyl-D-erythritol 2-phosphate + ADP + H(+)</text>
        <dbReference type="Rhea" id="RHEA:18437"/>
        <dbReference type="ChEBI" id="CHEBI:15378"/>
        <dbReference type="ChEBI" id="CHEBI:30616"/>
        <dbReference type="ChEBI" id="CHEBI:57823"/>
        <dbReference type="ChEBI" id="CHEBI:57919"/>
        <dbReference type="ChEBI" id="CHEBI:456216"/>
        <dbReference type="EC" id="2.7.1.148"/>
    </reaction>
</comment>
<dbReference type="InterPro" id="IPR014721">
    <property type="entry name" value="Ribsml_uS5_D2-typ_fold_subgr"/>
</dbReference>
<keyword evidence="6 10" id="KW-0418">Kinase</keyword>
<dbReference type="EC" id="2.7.1.148" evidence="2 10"/>
<dbReference type="AlphaFoldDB" id="A0A841HVM2"/>
<dbReference type="Proteomes" id="UP000588068">
    <property type="component" value="Unassembled WGS sequence"/>
</dbReference>
<name>A0A841HVM2_9GAMM</name>
<keyword evidence="4 10" id="KW-0808">Transferase</keyword>
<dbReference type="HAMAP" id="MF_00061">
    <property type="entry name" value="IspE"/>
    <property type="match status" value="1"/>
</dbReference>
<evidence type="ECO:0000256" key="1">
    <source>
        <dbReference type="ARBA" id="ARBA00009684"/>
    </source>
</evidence>
<dbReference type="PANTHER" id="PTHR43527:SF2">
    <property type="entry name" value="4-DIPHOSPHOCYTIDYL-2-C-METHYL-D-ERYTHRITOL KINASE, CHLOROPLASTIC"/>
    <property type="match status" value="1"/>
</dbReference>
<dbReference type="Pfam" id="PF00288">
    <property type="entry name" value="GHMP_kinases_N"/>
    <property type="match status" value="1"/>
</dbReference>
<proteinExistence type="inferred from homology"/>
<evidence type="ECO:0000259" key="11">
    <source>
        <dbReference type="Pfam" id="PF00288"/>
    </source>
</evidence>
<evidence type="ECO:0000256" key="10">
    <source>
        <dbReference type="HAMAP-Rule" id="MF_00061"/>
    </source>
</evidence>
<evidence type="ECO:0000259" key="12">
    <source>
        <dbReference type="Pfam" id="PF08544"/>
    </source>
</evidence>
<feature type="active site" evidence="10">
    <location>
        <position position="144"/>
    </location>
</feature>
<evidence type="ECO:0000256" key="6">
    <source>
        <dbReference type="ARBA" id="ARBA00022777"/>
    </source>
</evidence>
<dbReference type="RefSeq" id="WP_184335242.1">
    <property type="nucleotide sequence ID" value="NZ_JACHHZ010000006.1"/>
</dbReference>
<keyword evidence="8 10" id="KW-0414">Isoprene biosynthesis</keyword>
<dbReference type="GO" id="GO:0005524">
    <property type="term" value="F:ATP binding"/>
    <property type="evidence" value="ECO:0007669"/>
    <property type="project" value="UniProtKB-UniRule"/>
</dbReference>
<feature type="domain" description="GHMP kinase N-terminal" evidence="11">
    <location>
        <begin position="75"/>
        <end position="151"/>
    </location>
</feature>
<evidence type="ECO:0000256" key="3">
    <source>
        <dbReference type="ARBA" id="ARBA00017473"/>
    </source>
</evidence>
<dbReference type="EMBL" id="JACHHZ010000006">
    <property type="protein sequence ID" value="MBB6095855.1"/>
    <property type="molecule type" value="Genomic_DNA"/>
</dbReference>
<evidence type="ECO:0000313" key="13">
    <source>
        <dbReference type="EMBL" id="MBB6095855.1"/>
    </source>
</evidence>
<dbReference type="Gene3D" id="3.30.70.890">
    <property type="entry name" value="GHMP kinase, C-terminal domain"/>
    <property type="match status" value="1"/>
</dbReference>
<reference evidence="13 14" key="1">
    <citation type="submission" date="2020-08" db="EMBL/GenBank/DDBJ databases">
        <title>Genomic Encyclopedia of Type Strains, Phase IV (KMG-IV): sequencing the most valuable type-strain genomes for metagenomic binning, comparative biology and taxonomic classification.</title>
        <authorList>
            <person name="Goeker M."/>
        </authorList>
    </citation>
    <scope>NUCLEOTIDE SEQUENCE [LARGE SCALE GENOMIC DNA]</scope>
    <source>
        <strain evidence="13 14">DSM 26723</strain>
    </source>
</reference>
<dbReference type="SUPFAM" id="SSF55060">
    <property type="entry name" value="GHMP Kinase, C-terminal domain"/>
    <property type="match status" value="1"/>
</dbReference>
<comment type="caution">
    <text evidence="13">The sequence shown here is derived from an EMBL/GenBank/DDBJ whole genome shotgun (WGS) entry which is preliminary data.</text>
</comment>
<evidence type="ECO:0000256" key="8">
    <source>
        <dbReference type="ARBA" id="ARBA00023229"/>
    </source>
</evidence>
<dbReference type="GO" id="GO:0016114">
    <property type="term" value="P:terpenoid biosynthetic process"/>
    <property type="evidence" value="ECO:0007669"/>
    <property type="project" value="UniProtKB-UniRule"/>
</dbReference>
<dbReference type="GO" id="GO:0019288">
    <property type="term" value="P:isopentenyl diphosphate biosynthetic process, methylerythritol 4-phosphate pathway"/>
    <property type="evidence" value="ECO:0007669"/>
    <property type="project" value="UniProtKB-UniRule"/>
</dbReference>
<comment type="similarity">
    <text evidence="1 10">Belongs to the GHMP kinase family. IspE subfamily.</text>
</comment>
<gene>
    <name evidence="10" type="primary">ispE</name>
    <name evidence="13" type="ORF">HNQ60_004746</name>
</gene>
<dbReference type="NCBIfam" id="TIGR00154">
    <property type="entry name" value="ispE"/>
    <property type="match status" value="1"/>
</dbReference>